<proteinExistence type="predicted"/>
<keyword evidence="1" id="KW-0732">Signal</keyword>
<dbReference type="EMBL" id="ML991880">
    <property type="protein sequence ID" value="KAF2228989.1"/>
    <property type="molecule type" value="Genomic_DNA"/>
</dbReference>
<evidence type="ECO:0000313" key="4">
    <source>
        <dbReference type="Proteomes" id="UP000800092"/>
    </source>
</evidence>
<gene>
    <name evidence="3" type="ORF">EV356DRAFT_512014</name>
</gene>
<evidence type="ECO:0000313" key="3">
    <source>
        <dbReference type="EMBL" id="KAF2228989.1"/>
    </source>
</evidence>
<feature type="signal peptide" evidence="1">
    <location>
        <begin position="1"/>
        <end position="18"/>
    </location>
</feature>
<dbReference type="AlphaFoldDB" id="A0A6A6GTN5"/>
<dbReference type="OrthoDB" id="3936102at2759"/>
<evidence type="ECO:0000259" key="2">
    <source>
        <dbReference type="Pfam" id="PF20493"/>
    </source>
</evidence>
<dbReference type="Proteomes" id="UP000800092">
    <property type="component" value="Unassembled WGS sequence"/>
</dbReference>
<accession>A0A6A6GTN5</accession>
<dbReference type="Pfam" id="PF20493">
    <property type="entry name" value="WD-like_fungi"/>
    <property type="match status" value="1"/>
</dbReference>
<feature type="chain" id="PRO_5025340914" description="WD-like domain-containing protein" evidence="1">
    <location>
        <begin position="19"/>
        <end position="180"/>
    </location>
</feature>
<keyword evidence="4" id="KW-1185">Reference proteome</keyword>
<name>A0A6A6GTN5_VIRVR</name>
<dbReference type="InterPro" id="IPR046925">
    <property type="entry name" value="WD-like_fungi"/>
</dbReference>
<organism evidence="3 4">
    <name type="scientific">Viridothelium virens</name>
    <name type="common">Speckled blister lichen</name>
    <name type="synonym">Trypethelium virens</name>
    <dbReference type="NCBI Taxonomy" id="1048519"/>
    <lineage>
        <taxon>Eukaryota</taxon>
        <taxon>Fungi</taxon>
        <taxon>Dikarya</taxon>
        <taxon>Ascomycota</taxon>
        <taxon>Pezizomycotina</taxon>
        <taxon>Dothideomycetes</taxon>
        <taxon>Dothideomycetes incertae sedis</taxon>
        <taxon>Trypetheliales</taxon>
        <taxon>Trypetheliaceae</taxon>
        <taxon>Viridothelium</taxon>
    </lineage>
</organism>
<evidence type="ECO:0000256" key="1">
    <source>
        <dbReference type="SAM" id="SignalP"/>
    </source>
</evidence>
<feature type="domain" description="WD-like" evidence="2">
    <location>
        <begin position="67"/>
        <end position="180"/>
    </location>
</feature>
<reference evidence="3" key="1">
    <citation type="journal article" date="2020" name="Stud. Mycol.">
        <title>101 Dothideomycetes genomes: a test case for predicting lifestyles and emergence of pathogens.</title>
        <authorList>
            <person name="Haridas S."/>
            <person name="Albert R."/>
            <person name="Binder M."/>
            <person name="Bloem J."/>
            <person name="Labutti K."/>
            <person name="Salamov A."/>
            <person name="Andreopoulos B."/>
            <person name="Baker S."/>
            <person name="Barry K."/>
            <person name="Bills G."/>
            <person name="Bluhm B."/>
            <person name="Cannon C."/>
            <person name="Castanera R."/>
            <person name="Culley D."/>
            <person name="Daum C."/>
            <person name="Ezra D."/>
            <person name="Gonzalez J."/>
            <person name="Henrissat B."/>
            <person name="Kuo A."/>
            <person name="Liang C."/>
            <person name="Lipzen A."/>
            <person name="Lutzoni F."/>
            <person name="Magnuson J."/>
            <person name="Mondo S."/>
            <person name="Nolan M."/>
            <person name="Ohm R."/>
            <person name="Pangilinan J."/>
            <person name="Park H.-J."/>
            <person name="Ramirez L."/>
            <person name="Alfaro M."/>
            <person name="Sun H."/>
            <person name="Tritt A."/>
            <person name="Yoshinaga Y."/>
            <person name="Zwiers L.-H."/>
            <person name="Turgeon B."/>
            <person name="Goodwin S."/>
            <person name="Spatafora J."/>
            <person name="Crous P."/>
            <person name="Grigoriev I."/>
        </authorList>
    </citation>
    <scope>NUCLEOTIDE SEQUENCE</scope>
    <source>
        <strain evidence="3">Tuck. ex Michener</strain>
    </source>
</reference>
<sequence>MQLTTIALALACATSLMASSLTEKDTTNNEYIELFRQKSANGSLVYLGPPSGTQPARLESTKIGERSSCQTSAAPSCSTDYTARNDICDSLITELGGDPQIGVGISPRQICYEGASAESDKYCCVSWHDKVPNLVKGDLAGPASSIMQSCTSNGISGKISGVMVYQTCTTVCLSDRGTGC</sequence>
<protein>
    <recommendedName>
        <fullName evidence="2">WD-like domain-containing protein</fullName>
    </recommendedName>
</protein>